<reference evidence="8 9" key="1">
    <citation type="journal article" date="2016" name="Nat. Commun.">
        <title>Thousands of microbial genomes shed light on interconnected biogeochemical processes in an aquifer system.</title>
        <authorList>
            <person name="Anantharaman K."/>
            <person name="Brown C.T."/>
            <person name="Hug L.A."/>
            <person name="Sharon I."/>
            <person name="Castelle C.J."/>
            <person name="Probst A.J."/>
            <person name="Thomas B.C."/>
            <person name="Singh A."/>
            <person name="Wilkins M.J."/>
            <person name="Karaoz U."/>
            <person name="Brodie E.L."/>
            <person name="Williams K.H."/>
            <person name="Hubbard S.S."/>
            <person name="Banfield J.F."/>
        </authorList>
    </citation>
    <scope>NUCLEOTIDE SEQUENCE [LARGE SCALE GENOMIC DNA]</scope>
</reference>
<evidence type="ECO:0000256" key="3">
    <source>
        <dbReference type="ARBA" id="ARBA00023002"/>
    </source>
</evidence>
<dbReference type="PANTHER" id="PTHR13887:SF14">
    <property type="entry name" value="DISULFIDE BOND FORMATION PROTEIN D"/>
    <property type="match status" value="1"/>
</dbReference>
<dbReference type="PROSITE" id="PS51352">
    <property type="entry name" value="THIOREDOXIN_2"/>
    <property type="match status" value="1"/>
</dbReference>
<evidence type="ECO:0000313" key="8">
    <source>
        <dbReference type="EMBL" id="OGL69929.1"/>
    </source>
</evidence>
<dbReference type="EMBL" id="MGDX01000040">
    <property type="protein sequence ID" value="OGL69929.1"/>
    <property type="molecule type" value="Genomic_DNA"/>
</dbReference>
<keyword evidence="4" id="KW-1015">Disulfide bond</keyword>
<evidence type="ECO:0000256" key="5">
    <source>
        <dbReference type="ARBA" id="ARBA00023284"/>
    </source>
</evidence>
<dbReference type="Pfam" id="PF13462">
    <property type="entry name" value="Thioredoxin_4"/>
    <property type="match status" value="1"/>
</dbReference>
<comment type="caution">
    <text evidence="8">The sequence shown here is derived from an EMBL/GenBank/DDBJ whole genome shotgun (WGS) entry which is preliminary data.</text>
</comment>
<dbReference type="InterPro" id="IPR012336">
    <property type="entry name" value="Thioredoxin-like_fold"/>
</dbReference>
<dbReference type="PANTHER" id="PTHR13887">
    <property type="entry name" value="GLUTATHIONE S-TRANSFERASE KAPPA"/>
    <property type="match status" value="1"/>
</dbReference>
<sequence>MRAHILIGLFGILGLTVLVVLFLVVLPERVLAPKELADVPKTLDTPVITFIDPIRGNPDARVTIVEYGDYLCPLCQQLAPDIKALVEEKPQQRRFVWKDAPNVDAHAEAMTVALAARCAQDQGAFWPYYDRLFDARGTLSSALELEQLAAQLTLNVSAFNACMASEVTRPVVLHTLQEAFSLGVQNTPTLFINGTLYTGPLTKTGIEAFIDTL</sequence>
<keyword evidence="3" id="KW-0560">Oxidoreductase</keyword>
<evidence type="ECO:0000256" key="1">
    <source>
        <dbReference type="ARBA" id="ARBA00005791"/>
    </source>
</evidence>
<dbReference type="InterPro" id="IPR036249">
    <property type="entry name" value="Thioredoxin-like_sf"/>
</dbReference>
<dbReference type="InterPro" id="IPR013766">
    <property type="entry name" value="Thioredoxin_domain"/>
</dbReference>
<name>A0A1F7TV92_9BACT</name>
<feature type="transmembrane region" description="Helical" evidence="6">
    <location>
        <begin position="6"/>
        <end position="26"/>
    </location>
</feature>
<dbReference type="AlphaFoldDB" id="A0A1F7TV92"/>
<dbReference type="GO" id="GO:0016491">
    <property type="term" value="F:oxidoreductase activity"/>
    <property type="evidence" value="ECO:0007669"/>
    <property type="project" value="UniProtKB-KW"/>
</dbReference>
<evidence type="ECO:0000256" key="6">
    <source>
        <dbReference type="SAM" id="Phobius"/>
    </source>
</evidence>
<proteinExistence type="inferred from homology"/>
<organism evidence="8 9">
    <name type="scientific">Candidatus Uhrbacteria bacterium RIFCSPHIGHO2_02_FULL_53_13</name>
    <dbReference type="NCBI Taxonomy" id="1802389"/>
    <lineage>
        <taxon>Bacteria</taxon>
        <taxon>Candidatus Uhriibacteriota</taxon>
    </lineage>
</organism>
<evidence type="ECO:0000256" key="2">
    <source>
        <dbReference type="ARBA" id="ARBA00022729"/>
    </source>
</evidence>
<gene>
    <name evidence="8" type="ORF">A3C17_03915</name>
</gene>
<evidence type="ECO:0000259" key="7">
    <source>
        <dbReference type="PROSITE" id="PS51352"/>
    </source>
</evidence>
<keyword evidence="6" id="KW-0812">Transmembrane</keyword>
<evidence type="ECO:0000313" key="9">
    <source>
        <dbReference type="Proteomes" id="UP000177097"/>
    </source>
</evidence>
<accession>A0A1F7TV92</accession>
<keyword evidence="6" id="KW-0472">Membrane</keyword>
<comment type="similarity">
    <text evidence="1">Belongs to the thioredoxin family. DsbA subfamily.</text>
</comment>
<feature type="domain" description="Thioredoxin" evidence="7">
    <location>
        <begin position="25"/>
        <end position="213"/>
    </location>
</feature>
<evidence type="ECO:0000256" key="4">
    <source>
        <dbReference type="ARBA" id="ARBA00023157"/>
    </source>
</evidence>
<keyword evidence="6" id="KW-1133">Transmembrane helix</keyword>
<keyword evidence="5" id="KW-0676">Redox-active center</keyword>
<keyword evidence="2" id="KW-0732">Signal</keyword>
<protein>
    <recommendedName>
        <fullName evidence="7">Thioredoxin domain-containing protein</fullName>
    </recommendedName>
</protein>
<dbReference type="Gene3D" id="3.40.30.10">
    <property type="entry name" value="Glutaredoxin"/>
    <property type="match status" value="1"/>
</dbReference>
<dbReference type="Proteomes" id="UP000177097">
    <property type="component" value="Unassembled WGS sequence"/>
</dbReference>
<dbReference type="STRING" id="1802389.A3C17_03915"/>
<dbReference type="SUPFAM" id="SSF52833">
    <property type="entry name" value="Thioredoxin-like"/>
    <property type="match status" value="1"/>
</dbReference>